<dbReference type="GO" id="GO:0016297">
    <property type="term" value="F:fatty acyl-[ACP] hydrolase activity"/>
    <property type="evidence" value="ECO:0007669"/>
    <property type="project" value="InterPro"/>
</dbReference>
<keyword evidence="4" id="KW-0276">Fatty acid metabolism</keyword>
<dbReference type="Pfam" id="PF01643">
    <property type="entry name" value="Acyl-ACP_TE"/>
    <property type="match status" value="1"/>
</dbReference>
<keyword evidence="7" id="KW-0275">Fatty acid biosynthesis</keyword>
<dbReference type="GO" id="GO:0000036">
    <property type="term" value="F:acyl carrier activity"/>
    <property type="evidence" value="ECO:0007669"/>
    <property type="project" value="TreeGrafter"/>
</dbReference>
<dbReference type="Proteomes" id="UP000292927">
    <property type="component" value="Unassembled WGS sequence"/>
</dbReference>
<dbReference type="Gene3D" id="3.10.129.10">
    <property type="entry name" value="Hotdog Thioesterase"/>
    <property type="match status" value="1"/>
</dbReference>
<dbReference type="InterPro" id="IPR045023">
    <property type="entry name" value="FATA/B"/>
</dbReference>
<dbReference type="InterPro" id="IPR029069">
    <property type="entry name" value="HotDog_dom_sf"/>
</dbReference>
<dbReference type="RefSeq" id="WP_130434201.1">
    <property type="nucleotide sequence ID" value="NZ_SGXF01000001.1"/>
</dbReference>
<evidence type="ECO:0000313" key="11">
    <source>
        <dbReference type="Proteomes" id="UP000292927"/>
    </source>
</evidence>
<dbReference type="InterPro" id="IPR049427">
    <property type="entry name" value="Acyl-ACP_TE_C"/>
</dbReference>
<dbReference type="PANTHER" id="PTHR31727">
    <property type="entry name" value="OLEOYL-ACYL CARRIER PROTEIN THIOESTERASE 1, CHLOROPLASTIC"/>
    <property type="match status" value="1"/>
</dbReference>
<dbReference type="Pfam" id="PF20791">
    <property type="entry name" value="Acyl-ACP_TE_C"/>
    <property type="match status" value="1"/>
</dbReference>
<evidence type="ECO:0000256" key="6">
    <source>
        <dbReference type="ARBA" id="ARBA00023098"/>
    </source>
</evidence>
<comment type="similarity">
    <text evidence="1">Belongs to the acyl-ACP thioesterase family.</text>
</comment>
<accession>A0A4Q7PS43</accession>
<keyword evidence="6" id="KW-0443">Lipid metabolism</keyword>
<evidence type="ECO:0000256" key="3">
    <source>
        <dbReference type="ARBA" id="ARBA00022801"/>
    </source>
</evidence>
<comment type="caution">
    <text evidence="10">The sequence shown here is derived from an EMBL/GenBank/DDBJ whole genome shotgun (WGS) entry which is preliminary data.</text>
</comment>
<dbReference type="PANTHER" id="PTHR31727:SF6">
    <property type="entry name" value="OLEOYL-ACYL CARRIER PROTEIN THIOESTERASE 1, CHLOROPLASTIC"/>
    <property type="match status" value="1"/>
</dbReference>
<dbReference type="InterPro" id="IPR002864">
    <property type="entry name" value="Acyl-ACP_thioesterase_NHD"/>
</dbReference>
<evidence type="ECO:0000256" key="1">
    <source>
        <dbReference type="ARBA" id="ARBA00006500"/>
    </source>
</evidence>
<dbReference type="EMBL" id="SGXF01000001">
    <property type="protein sequence ID" value="RZT02938.1"/>
    <property type="molecule type" value="Genomic_DNA"/>
</dbReference>
<gene>
    <name evidence="10" type="ORF">EV209_1069</name>
</gene>
<reference evidence="10 11" key="1">
    <citation type="submission" date="2019-02" db="EMBL/GenBank/DDBJ databases">
        <title>Genomic Encyclopedia of Type Strains, Phase IV (KMG-IV): sequencing the most valuable type-strain genomes for metagenomic binning, comparative biology and taxonomic classification.</title>
        <authorList>
            <person name="Goeker M."/>
        </authorList>
    </citation>
    <scope>NUCLEOTIDE SEQUENCE [LARGE SCALE GENOMIC DNA]</scope>
    <source>
        <strain evidence="10 11">DSM 29486</strain>
    </source>
</reference>
<evidence type="ECO:0000256" key="4">
    <source>
        <dbReference type="ARBA" id="ARBA00022832"/>
    </source>
</evidence>
<evidence type="ECO:0000313" key="10">
    <source>
        <dbReference type="EMBL" id="RZT02938.1"/>
    </source>
</evidence>
<evidence type="ECO:0000256" key="7">
    <source>
        <dbReference type="ARBA" id="ARBA00023160"/>
    </source>
</evidence>
<organism evidence="10 11">
    <name type="scientific">Cuneatibacter caecimuris</name>
    <dbReference type="NCBI Taxonomy" id="1796618"/>
    <lineage>
        <taxon>Bacteria</taxon>
        <taxon>Bacillati</taxon>
        <taxon>Bacillota</taxon>
        <taxon>Clostridia</taxon>
        <taxon>Lachnospirales</taxon>
        <taxon>Lachnospiraceae</taxon>
        <taxon>Cuneatibacter</taxon>
    </lineage>
</organism>
<proteinExistence type="inferred from homology"/>
<evidence type="ECO:0000256" key="2">
    <source>
        <dbReference type="ARBA" id="ARBA00022516"/>
    </source>
</evidence>
<name>A0A4Q7PS43_9FIRM</name>
<dbReference type="SUPFAM" id="SSF54637">
    <property type="entry name" value="Thioesterase/thiol ester dehydrase-isomerase"/>
    <property type="match status" value="2"/>
</dbReference>
<evidence type="ECO:0000256" key="5">
    <source>
        <dbReference type="ARBA" id="ARBA00022946"/>
    </source>
</evidence>
<keyword evidence="3" id="KW-0378">Hydrolase</keyword>
<feature type="domain" description="Acyl-ACP thioesterase-like C-terminal" evidence="9">
    <location>
        <begin position="151"/>
        <end position="210"/>
    </location>
</feature>
<dbReference type="CDD" id="cd00586">
    <property type="entry name" value="4HBT"/>
    <property type="match status" value="1"/>
</dbReference>
<protein>
    <submittedName>
        <fullName evidence="10">Acyl-ACP thioesterase</fullName>
    </submittedName>
</protein>
<evidence type="ECO:0000259" key="8">
    <source>
        <dbReference type="Pfam" id="PF01643"/>
    </source>
</evidence>
<feature type="domain" description="Acyl-ACP thioesterase N-terminal hotdog" evidence="8">
    <location>
        <begin position="5"/>
        <end position="128"/>
    </location>
</feature>
<keyword evidence="2" id="KW-0444">Lipid biosynthesis</keyword>
<evidence type="ECO:0000259" key="9">
    <source>
        <dbReference type="Pfam" id="PF20791"/>
    </source>
</evidence>
<keyword evidence="5" id="KW-0809">Transit peptide</keyword>
<dbReference type="OrthoDB" id="9801517at2"/>
<dbReference type="AlphaFoldDB" id="A0A4Q7PS43"/>
<sequence>MYTFQSRIRYSETDEDGRLRLNALINYFQDCSTFHSEDCGIGLEWLKQRNRVWVLNSWQILIDRYPDLGENVLIGTSPYDFRGMFGYRNFWMTDDQGRYLARANSIWVLLDTESGRPVKVQPEDVEPYGNDKPLVMPEMGRKIRLPEGGEKQEPIIVRPYQLDTNHHVNNGQYVEMARDCIPPGFQVQELQAEYRKQAVLGDELTPRVQKNENGWIVSLENGEGLPYAIVKLLGGHGE</sequence>
<keyword evidence="11" id="KW-1185">Reference proteome</keyword>